<evidence type="ECO:0000313" key="2">
    <source>
        <dbReference type="EMBL" id="MBW0582921.1"/>
    </source>
</evidence>
<protein>
    <submittedName>
        <fullName evidence="2">Uncharacterized protein</fullName>
    </submittedName>
</protein>
<evidence type="ECO:0000313" key="3">
    <source>
        <dbReference type="Proteomes" id="UP000765509"/>
    </source>
</evidence>
<sequence>MDVNKEAERLGPDLASLPQERHGWRMPELPPYPRSIPTNFDMNSEPELILGNSLRAERFPSGSYRNISAPVQKLVQRSQGRGVENIPKPLAGGYELLLTHQ</sequence>
<feature type="region of interest" description="Disordered" evidence="1">
    <location>
        <begin position="1"/>
        <end position="26"/>
    </location>
</feature>
<dbReference type="Proteomes" id="UP000765509">
    <property type="component" value="Unassembled WGS sequence"/>
</dbReference>
<proteinExistence type="predicted"/>
<dbReference type="EMBL" id="AVOT02113811">
    <property type="protein sequence ID" value="MBW0582921.1"/>
    <property type="molecule type" value="Genomic_DNA"/>
</dbReference>
<reference evidence="2" key="1">
    <citation type="submission" date="2021-03" db="EMBL/GenBank/DDBJ databases">
        <title>Draft genome sequence of rust myrtle Austropuccinia psidii MF-1, a brazilian biotype.</title>
        <authorList>
            <person name="Quecine M.C."/>
            <person name="Pachon D.M.R."/>
            <person name="Bonatelli M.L."/>
            <person name="Correr F.H."/>
            <person name="Franceschini L.M."/>
            <person name="Leite T.F."/>
            <person name="Margarido G.R.A."/>
            <person name="Almeida C.A."/>
            <person name="Ferrarezi J.A."/>
            <person name="Labate C.A."/>
        </authorList>
    </citation>
    <scope>NUCLEOTIDE SEQUENCE</scope>
    <source>
        <strain evidence="2">MF-1</strain>
    </source>
</reference>
<accession>A0A9Q3Q2J2</accession>
<keyword evidence="3" id="KW-1185">Reference proteome</keyword>
<gene>
    <name evidence="2" type="ORF">O181_122636</name>
</gene>
<organism evidence="2 3">
    <name type="scientific">Austropuccinia psidii MF-1</name>
    <dbReference type="NCBI Taxonomy" id="1389203"/>
    <lineage>
        <taxon>Eukaryota</taxon>
        <taxon>Fungi</taxon>
        <taxon>Dikarya</taxon>
        <taxon>Basidiomycota</taxon>
        <taxon>Pucciniomycotina</taxon>
        <taxon>Pucciniomycetes</taxon>
        <taxon>Pucciniales</taxon>
        <taxon>Sphaerophragmiaceae</taxon>
        <taxon>Austropuccinia</taxon>
    </lineage>
</organism>
<feature type="compositionally biased region" description="Basic and acidic residues" evidence="1">
    <location>
        <begin position="1"/>
        <end position="11"/>
    </location>
</feature>
<dbReference type="AlphaFoldDB" id="A0A9Q3Q2J2"/>
<comment type="caution">
    <text evidence="2">The sequence shown here is derived from an EMBL/GenBank/DDBJ whole genome shotgun (WGS) entry which is preliminary data.</text>
</comment>
<evidence type="ECO:0000256" key="1">
    <source>
        <dbReference type="SAM" id="MobiDB-lite"/>
    </source>
</evidence>
<name>A0A9Q3Q2J2_9BASI</name>